<keyword evidence="3" id="KW-1015">Disulfide bond</keyword>
<keyword evidence="4" id="KW-0676">Redox-active center</keyword>
<evidence type="ECO:0000313" key="6">
    <source>
        <dbReference type="EMBL" id="MCW3168386.1"/>
    </source>
</evidence>
<accession>A0ABT3HX73</accession>
<keyword evidence="2" id="KW-0201">Cytochrome c-type biogenesis</keyword>
<dbReference type="InterPro" id="IPR012336">
    <property type="entry name" value="Thioredoxin-like_fold"/>
</dbReference>
<feature type="domain" description="Thioredoxin" evidence="5">
    <location>
        <begin position="206"/>
        <end position="364"/>
    </location>
</feature>
<evidence type="ECO:0000256" key="2">
    <source>
        <dbReference type="ARBA" id="ARBA00022748"/>
    </source>
</evidence>
<dbReference type="Proteomes" id="UP001163731">
    <property type="component" value="Unassembled WGS sequence"/>
</dbReference>
<comment type="subcellular location">
    <subcellularLocation>
        <location evidence="1">Cell envelope</location>
    </subcellularLocation>
</comment>
<dbReference type="Pfam" id="PF13905">
    <property type="entry name" value="Thioredoxin_8"/>
    <property type="match status" value="1"/>
</dbReference>
<evidence type="ECO:0000313" key="7">
    <source>
        <dbReference type="Proteomes" id="UP001163731"/>
    </source>
</evidence>
<evidence type="ECO:0000256" key="4">
    <source>
        <dbReference type="ARBA" id="ARBA00023284"/>
    </source>
</evidence>
<dbReference type="CDD" id="cd02966">
    <property type="entry name" value="TlpA_like_family"/>
    <property type="match status" value="1"/>
</dbReference>
<proteinExistence type="predicted"/>
<dbReference type="PROSITE" id="PS51352">
    <property type="entry name" value="THIOREDOXIN_2"/>
    <property type="match status" value="1"/>
</dbReference>
<comment type="caution">
    <text evidence="6">The sequence shown here is derived from an EMBL/GenBank/DDBJ whole genome shotgun (WGS) entry which is preliminary data.</text>
</comment>
<dbReference type="PROSITE" id="PS51257">
    <property type="entry name" value="PROKAR_LIPOPROTEIN"/>
    <property type="match status" value="1"/>
</dbReference>
<dbReference type="SUPFAM" id="SSF52833">
    <property type="entry name" value="Thioredoxin-like"/>
    <property type="match status" value="1"/>
</dbReference>
<dbReference type="Gene3D" id="3.40.30.10">
    <property type="entry name" value="Glutaredoxin"/>
    <property type="match status" value="1"/>
</dbReference>
<dbReference type="RefSeq" id="WP_264749601.1">
    <property type="nucleotide sequence ID" value="NZ_JAPDHW010000004.1"/>
</dbReference>
<dbReference type="PANTHER" id="PTHR42852:SF6">
    <property type="entry name" value="THIOL:DISULFIDE INTERCHANGE PROTEIN DSBE"/>
    <property type="match status" value="1"/>
</dbReference>
<organism evidence="6 7">
    <name type="scientific">Chryseobacterium kimseyorum</name>
    <dbReference type="NCBI Taxonomy" id="2984028"/>
    <lineage>
        <taxon>Bacteria</taxon>
        <taxon>Pseudomonadati</taxon>
        <taxon>Bacteroidota</taxon>
        <taxon>Flavobacteriia</taxon>
        <taxon>Flavobacteriales</taxon>
        <taxon>Weeksellaceae</taxon>
        <taxon>Chryseobacterium group</taxon>
        <taxon>Chryseobacterium</taxon>
    </lineage>
</organism>
<evidence type="ECO:0000256" key="3">
    <source>
        <dbReference type="ARBA" id="ARBA00023157"/>
    </source>
</evidence>
<protein>
    <submittedName>
        <fullName evidence="6">AhpC/TSA family protein</fullName>
    </submittedName>
</protein>
<dbReference type="InterPro" id="IPR050553">
    <property type="entry name" value="Thioredoxin_ResA/DsbE_sf"/>
</dbReference>
<name>A0ABT3HX73_9FLAO</name>
<sequence length="364" mass="42168">MKKKFLIYLTGIFTIISCEKNSTKISGDIPNLPDGRLVLFEEVWSNKLDSVEVKDGKFDIELTFDDKIPHYIGMDLLAKNGDKIRFQFPTDSYFNKQKDKWSSSLFLSDKRIHIKDSIEYIDFGKNSSFPDNIKSVNVISLEAGEQTYALQKTNYDLFSRKSNTQNSEIQNLIKRHPKSFHLLSEMVKNKYTFSSADIGDFLKLFDKSVQEFPQFKELQKYVVDSKKSINNSLLKLKNSDNQVNEILDKRYNKHLIILWASWCIPCRQEIPILKKIVSENNLSDTEVISISIDEKESDWKKALAAEKMNWKQFILSKKESERFKIILKYGGGIPYSVLVNSDLKILSSSTGLYNESELLKMLKK</sequence>
<dbReference type="InterPro" id="IPR013766">
    <property type="entry name" value="Thioredoxin_domain"/>
</dbReference>
<keyword evidence="7" id="KW-1185">Reference proteome</keyword>
<dbReference type="InterPro" id="IPR036249">
    <property type="entry name" value="Thioredoxin-like_sf"/>
</dbReference>
<evidence type="ECO:0000259" key="5">
    <source>
        <dbReference type="PROSITE" id="PS51352"/>
    </source>
</evidence>
<gene>
    <name evidence="6" type="ORF">OMO38_07585</name>
</gene>
<evidence type="ECO:0000256" key="1">
    <source>
        <dbReference type="ARBA" id="ARBA00004196"/>
    </source>
</evidence>
<dbReference type="EMBL" id="JAPDHW010000004">
    <property type="protein sequence ID" value="MCW3168386.1"/>
    <property type="molecule type" value="Genomic_DNA"/>
</dbReference>
<dbReference type="PANTHER" id="PTHR42852">
    <property type="entry name" value="THIOL:DISULFIDE INTERCHANGE PROTEIN DSBE"/>
    <property type="match status" value="1"/>
</dbReference>
<reference evidence="6" key="1">
    <citation type="submission" date="2022-10" db="EMBL/GenBank/DDBJ databases">
        <title>Chryseobacterium babae sp. nov. isolated from the gut of the beetle Oryctes rhinoceros, and Chryseobacterium kimseyorum sp. nov., isolated from a stick insect rearing cage.</title>
        <authorList>
            <person name="Shelomi M."/>
            <person name="Han C.-J."/>
            <person name="Chen W.-M."/>
            <person name="Chen H.-K."/>
            <person name="Liaw S.-J."/>
            <person name="Muhle E."/>
            <person name="Clermont D."/>
        </authorList>
    </citation>
    <scope>NUCLEOTIDE SEQUENCE</scope>
    <source>
        <strain evidence="6">09-1422</strain>
    </source>
</reference>